<dbReference type="CDD" id="cd02966">
    <property type="entry name" value="TlpA_like_family"/>
    <property type="match status" value="1"/>
</dbReference>
<organism evidence="6 7">
    <name type="scientific">Arundinibacter roseus</name>
    <dbReference type="NCBI Taxonomy" id="2070510"/>
    <lineage>
        <taxon>Bacteria</taxon>
        <taxon>Pseudomonadati</taxon>
        <taxon>Bacteroidota</taxon>
        <taxon>Cytophagia</taxon>
        <taxon>Cytophagales</taxon>
        <taxon>Spirosomataceae</taxon>
        <taxon>Arundinibacter</taxon>
    </lineage>
</organism>
<keyword evidence="4" id="KW-0676">Redox-active center</keyword>
<keyword evidence="7" id="KW-1185">Reference proteome</keyword>
<evidence type="ECO:0000256" key="3">
    <source>
        <dbReference type="ARBA" id="ARBA00023157"/>
    </source>
</evidence>
<dbReference type="PANTHER" id="PTHR42852">
    <property type="entry name" value="THIOL:DISULFIDE INTERCHANGE PROTEIN DSBE"/>
    <property type="match status" value="1"/>
</dbReference>
<dbReference type="SUPFAM" id="SSF52833">
    <property type="entry name" value="Thioredoxin-like"/>
    <property type="match status" value="1"/>
</dbReference>
<dbReference type="InterPro" id="IPR036249">
    <property type="entry name" value="Thioredoxin-like_sf"/>
</dbReference>
<sequence>MKKYTIFFLTIPLFLYSCLHRQEDESAKKSENTVLAPINIQFKNRPDINSKFHFTERLWIGKVNLVYIFNGNDNDVFQLYPEKKPADITVLPKQKFIVLRHYVNHLDYNDYLIQNGDSVIIQYVSKKPVLSLINRAHQKHDLLVDELVRLQFDSGKYSPMASYLGAMAFNGREVLSNRSKLPGAKKMTPKQKEERDLPNIIKIKNQQYGPAVEYLKKENMLLDSLKKLGEISDAPYAYYKERAKYYTYLMDVETERITYQQITEVLSPHKPRQQSFPEPYYYELLESVANTHFVAKSDFFPLDDGTNRDYRQLYKAIDTSSVFSTDGRDYLLTREIKRIRSAFPLPEFLDFFTKYQQRVQDSALVMAMKEEFAIDFDSSRLETASVILSDAKGTKLTLEDLKKQHLGKVLYIDFWASWCAPCREALPKSAELREALKYKDVVFVYLSIDSNVKNWKKASIVEQLDRYEQNYLVINPQNAEFMKSTKLNEIPRYMIFGKTGRLLYSNAPRVESSETGILLTNLAVKKN</sequence>
<name>A0A4R4JV69_9BACT</name>
<proteinExistence type="predicted"/>
<dbReference type="InterPro" id="IPR012336">
    <property type="entry name" value="Thioredoxin-like_fold"/>
</dbReference>
<dbReference type="InterPro" id="IPR013766">
    <property type="entry name" value="Thioredoxin_domain"/>
</dbReference>
<dbReference type="Proteomes" id="UP000295706">
    <property type="component" value="Unassembled WGS sequence"/>
</dbReference>
<dbReference type="PROSITE" id="PS51257">
    <property type="entry name" value="PROKAR_LIPOPROTEIN"/>
    <property type="match status" value="1"/>
</dbReference>
<accession>A0A4R4JV69</accession>
<dbReference type="InterPro" id="IPR050553">
    <property type="entry name" value="Thioredoxin_ResA/DsbE_sf"/>
</dbReference>
<dbReference type="AlphaFoldDB" id="A0A4R4JV69"/>
<feature type="domain" description="Thioredoxin" evidence="5">
    <location>
        <begin position="377"/>
        <end position="524"/>
    </location>
</feature>
<dbReference type="RefSeq" id="WP_132122384.1">
    <property type="nucleotide sequence ID" value="NZ_SMJU01000026.1"/>
</dbReference>
<evidence type="ECO:0000259" key="5">
    <source>
        <dbReference type="PROSITE" id="PS51352"/>
    </source>
</evidence>
<gene>
    <name evidence="6" type="ORF">EZE20_23465</name>
</gene>
<dbReference type="PROSITE" id="PS51352">
    <property type="entry name" value="THIOREDOXIN_2"/>
    <property type="match status" value="1"/>
</dbReference>
<dbReference type="EMBL" id="SMJU01000026">
    <property type="protein sequence ID" value="TDB57956.1"/>
    <property type="molecule type" value="Genomic_DNA"/>
</dbReference>
<protein>
    <submittedName>
        <fullName evidence="6">TlpA family protein disulfide reductase</fullName>
    </submittedName>
</protein>
<evidence type="ECO:0000256" key="2">
    <source>
        <dbReference type="ARBA" id="ARBA00022748"/>
    </source>
</evidence>
<reference evidence="6 7" key="1">
    <citation type="submission" date="2019-02" db="EMBL/GenBank/DDBJ databases">
        <title>Arundinibacter roseus gen. nov., sp. nov., a new member of the family Cytophagaceae.</title>
        <authorList>
            <person name="Szuroczki S."/>
            <person name="Khayer B."/>
            <person name="Sproer C."/>
            <person name="Toumi M."/>
            <person name="Szabo A."/>
            <person name="Felfoldi T."/>
            <person name="Schumann P."/>
            <person name="Toth E."/>
        </authorList>
    </citation>
    <scope>NUCLEOTIDE SEQUENCE [LARGE SCALE GENOMIC DNA]</scope>
    <source>
        <strain evidence="6 7">DMA-k-7a</strain>
    </source>
</reference>
<keyword evidence="3" id="KW-1015">Disulfide bond</keyword>
<evidence type="ECO:0000313" key="6">
    <source>
        <dbReference type="EMBL" id="TDB57956.1"/>
    </source>
</evidence>
<dbReference type="OrthoDB" id="6399635at2"/>
<dbReference type="GO" id="GO:0017004">
    <property type="term" value="P:cytochrome complex assembly"/>
    <property type="evidence" value="ECO:0007669"/>
    <property type="project" value="UniProtKB-KW"/>
</dbReference>
<comment type="caution">
    <text evidence="6">The sequence shown here is derived from an EMBL/GenBank/DDBJ whole genome shotgun (WGS) entry which is preliminary data.</text>
</comment>
<comment type="subcellular location">
    <subcellularLocation>
        <location evidence="1">Cell envelope</location>
    </subcellularLocation>
</comment>
<dbReference type="GO" id="GO:0030313">
    <property type="term" value="C:cell envelope"/>
    <property type="evidence" value="ECO:0007669"/>
    <property type="project" value="UniProtKB-SubCell"/>
</dbReference>
<evidence type="ECO:0000256" key="1">
    <source>
        <dbReference type="ARBA" id="ARBA00004196"/>
    </source>
</evidence>
<evidence type="ECO:0000256" key="4">
    <source>
        <dbReference type="ARBA" id="ARBA00023284"/>
    </source>
</evidence>
<dbReference type="Gene3D" id="3.40.30.10">
    <property type="entry name" value="Glutaredoxin"/>
    <property type="match status" value="1"/>
</dbReference>
<dbReference type="PANTHER" id="PTHR42852:SF6">
    <property type="entry name" value="THIOL:DISULFIDE INTERCHANGE PROTEIN DSBE"/>
    <property type="match status" value="1"/>
</dbReference>
<keyword evidence="2" id="KW-0201">Cytochrome c-type biogenesis</keyword>
<evidence type="ECO:0000313" key="7">
    <source>
        <dbReference type="Proteomes" id="UP000295706"/>
    </source>
</evidence>
<dbReference type="Pfam" id="PF13905">
    <property type="entry name" value="Thioredoxin_8"/>
    <property type="match status" value="1"/>
</dbReference>